<name>A0AAQ1SRK3_9PSED</name>
<dbReference type="AlphaFoldDB" id="A0AAQ1SRK3"/>
<reference evidence="2 3" key="1">
    <citation type="submission" date="2018-02" db="EMBL/GenBank/DDBJ databases">
        <authorList>
            <person name="Dubost A."/>
        </authorList>
    </citation>
    <scope>NUCLEOTIDE SEQUENCE [LARGE SCALE GENOMIC DNA]</scope>
    <source>
        <strain evidence="3">JV551A3</strain>
    </source>
</reference>
<proteinExistence type="predicted"/>
<organism evidence="2 3">
    <name type="scientific">Pseudomonas inefficax</name>
    <dbReference type="NCBI Taxonomy" id="2078786"/>
    <lineage>
        <taxon>Bacteria</taxon>
        <taxon>Pseudomonadati</taxon>
        <taxon>Pseudomonadota</taxon>
        <taxon>Gammaproteobacteria</taxon>
        <taxon>Pseudomonadales</taxon>
        <taxon>Pseudomonadaceae</taxon>
        <taxon>Pseudomonas</taxon>
    </lineage>
</organism>
<accession>A0AAQ1SRK3</accession>
<protein>
    <submittedName>
        <fullName evidence="2">Uncharacterized protein</fullName>
    </submittedName>
</protein>
<feature type="transmembrane region" description="Helical" evidence="1">
    <location>
        <begin position="84"/>
        <end position="108"/>
    </location>
</feature>
<comment type="caution">
    <text evidence="2">The sequence shown here is derived from an EMBL/GenBank/DDBJ whole genome shotgun (WGS) entry which is preliminary data.</text>
</comment>
<keyword evidence="1" id="KW-1133">Transmembrane helix</keyword>
<keyword evidence="1" id="KW-0472">Membrane</keyword>
<gene>
    <name evidence="2" type="ORF">JV551A3_V1_240019</name>
</gene>
<keyword evidence="1" id="KW-0812">Transmembrane</keyword>
<evidence type="ECO:0000256" key="1">
    <source>
        <dbReference type="SAM" id="Phobius"/>
    </source>
</evidence>
<sequence length="128" mass="14328">MSGCYNSCHVAFPCRSSLALRRRPNRKIVRSIKRPFPTQDKFSADSANLHVNAPEPLAILVISTCISRVFDICNRTRLGFGQRLLAMILAMLLPEAAVLLSAGLPVWIRIASNLRRGVGSWRHIAERF</sequence>
<keyword evidence="3" id="KW-1185">Reference proteome</keyword>
<evidence type="ECO:0000313" key="3">
    <source>
        <dbReference type="Proteomes" id="UP000294335"/>
    </source>
</evidence>
<dbReference type="EMBL" id="OPYN01000024">
    <property type="protein sequence ID" value="SPO58716.1"/>
    <property type="molecule type" value="Genomic_DNA"/>
</dbReference>
<evidence type="ECO:0000313" key="2">
    <source>
        <dbReference type="EMBL" id="SPO58716.1"/>
    </source>
</evidence>
<dbReference type="Proteomes" id="UP000294335">
    <property type="component" value="Unassembled WGS sequence"/>
</dbReference>